<accession>A0A7H1NTM7</accession>
<evidence type="ECO:0000256" key="1">
    <source>
        <dbReference type="SAM" id="MobiDB-lite"/>
    </source>
</evidence>
<proteinExistence type="predicted"/>
<evidence type="ECO:0000313" key="2">
    <source>
        <dbReference type="EMBL" id="QNT79137.1"/>
    </source>
</evidence>
<dbReference type="Proteomes" id="UP000516349">
    <property type="component" value="Chromosome"/>
</dbReference>
<gene>
    <name evidence="2" type="ORF">JGUZn3_19240</name>
</gene>
<dbReference type="KEGG" id="ebla:JGUZn3_19240"/>
<feature type="compositionally biased region" description="Basic and acidic residues" evidence="1">
    <location>
        <begin position="7"/>
        <end position="19"/>
    </location>
</feature>
<evidence type="ECO:0000313" key="3">
    <source>
        <dbReference type="Proteomes" id="UP000516349"/>
    </source>
</evidence>
<sequence length="32" mass="3791">MQSLGWHDQKIDFNHSDHSPEEDDEYPDVFDG</sequence>
<keyword evidence="3" id="KW-1185">Reference proteome</keyword>
<feature type="compositionally biased region" description="Acidic residues" evidence="1">
    <location>
        <begin position="20"/>
        <end position="32"/>
    </location>
</feature>
<reference evidence="2 3" key="1">
    <citation type="submission" date="2020-08" db="EMBL/GenBank/DDBJ databases">
        <title>Complete genome sequence of Entomobacter blattae G55GP.</title>
        <authorList>
            <person name="Poehlein A."/>
            <person name="Guzman J."/>
            <person name="Daniel R."/>
            <person name="Vilcinskas A."/>
        </authorList>
    </citation>
    <scope>NUCLEOTIDE SEQUENCE [LARGE SCALE GENOMIC DNA]</scope>
    <source>
        <strain evidence="2 3">G55GP</strain>
    </source>
</reference>
<feature type="region of interest" description="Disordered" evidence="1">
    <location>
        <begin position="1"/>
        <end position="32"/>
    </location>
</feature>
<dbReference type="AlphaFoldDB" id="A0A7H1NTM7"/>
<organism evidence="2 3">
    <name type="scientific">Entomobacter blattae</name>
    <dbReference type="NCBI Taxonomy" id="2762277"/>
    <lineage>
        <taxon>Bacteria</taxon>
        <taxon>Pseudomonadati</taxon>
        <taxon>Pseudomonadota</taxon>
        <taxon>Alphaproteobacteria</taxon>
        <taxon>Acetobacterales</taxon>
        <taxon>Acetobacteraceae</taxon>
        <taxon>Entomobacter</taxon>
    </lineage>
</organism>
<protein>
    <submittedName>
        <fullName evidence="2">Uncharacterized protein</fullName>
    </submittedName>
</protein>
<dbReference type="EMBL" id="CP060244">
    <property type="protein sequence ID" value="QNT79137.1"/>
    <property type="molecule type" value="Genomic_DNA"/>
</dbReference>
<name>A0A7H1NTM7_9PROT</name>